<proteinExistence type="inferred from homology"/>
<evidence type="ECO:0000313" key="8">
    <source>
        <dbReference type="Proteomes" id="UP001359559"/>
    </source>
</evidence>
<keyword evidence="6" id="KW-0472">Membrane</keyword>
<evidence type="ECO:0000256" key="1">
    <source>
        <dbReference type="ARBA" id="ARBA00004474"/>
    </source>
</evidence>
<keyword evidence="5" id="KW-0732">Signal</keyword>
<keyword evidence="4" id="KW-0934">Plastid</keyword>
<feature type="transmembrane region" description="Helical" evidence="6">
    <location>
        <begin position="68"/>
        <end position="85"/>
    </location>
</feature>
<dbReference type="GO" id="GO:0009536">
    <property type="term" value="C:plastid"/>
    <property type="evidence" value="ECO:0007669"/>
    <property type="project" value="UniProtKB-SubCell"/>
</dbReference>
<evidence type="ECO:0000256" key="5">
    <source>
        <dbReference type="ARBA" id="ARBA00022729"/>
    </source>
</evidence>
<sequence>MKNLSFSLRSEIHVPGSSSNPPLPVKPIKLGVVVSYRKNLRPPPSTLAIITRKHATAPSTTRKPRRRIVVVMGAVSVGILVLFLNDQRAWALGPEGPLVEEFWENVRRYGLYALTVSTGALYTVFRPIWELLKNPITAIFILALLGGSIYFLSQVLSAMHGRHNVEKNQGCLHALGFPALASAFRNVVIDKDGGVKKGNKTELESEMSSRKLIGTECSKEDIRVDQQQVAPLPNGIPQYAVQISNMCRTDCNIANIHLHCGMFSSVRLINPTVFRRLRIDDCLVNNGQPLAVGKIISFTYANTFSYPLSVASVVCPK</sequence>
<reference evidence="7 8" key="1">
    <citation type="submission" date="2024-01" db="EMBL/GenBank/DDBJ databases">
        <title>The genomes of 5 underutilized Papilionoideae crops provide insights into root nodulation and disease resistance.</title>
        <authorList>
            <person name="Yuan L."/>
        </authorList>
    </citation>
    <scope>NUCLEOTIDE SEQUENCE [LARGE SCALE GENOMIC DNA]</scope>
    <source>
        <strain evidence="7">LY-2023</strain>
        <tissue evidence="7">Leaf</tissue>
    </source>
</reference>
<dbReference type="Pfam" id="PF05421">
    <property type="entry name" value="DUF751"/>
    <property type="match status" value="1"/>
</dbReference>
<dbReference type="PANTHER" id="PTHR36049:SF3">
    <property type="match status" value="1"/>
</dbReference>
<dbReference type="PANTHER" id="PTHR36049">
    <property type="entry name" value="TRANSMEMBRANE PROTEIN"/>
    <property type="match status" value="1"/>
</dbReference>
<dbReference type="AlphaFoldDB" id="A0AAN9ES10"/>
<evidence type="ECO:0000256" key="3">
    <source>
        <dbReference type="ARBA" id="ARBA00021584"/>
    </source>
</evidence>
<evidence type="ECO:0000256" key="2">
    <source>
        <dbReference type="ARBA" id="ARBA00010985"/>
    </source>
</evidence>
<keyword evidence="6" id="KW-1133">Transmembrane helix</keyword>
<dbReference type="InterPro" id="IPR008470">
    <property type="entry name" value="Uncharacterised_Ycf33"/>
</dbReference>
<evidence type="ECO:0000256" key="4">
    <source>
        <dbReference type="ARBA" id="ARBA00022640"/>
    </source>
</evidence>
<evidence type="ECO:0000256" key="6">
    <source>
        <dbReference type="SAM" id="Phobius"/>
    </source>
</evidence>
<comment type="subcellular location">
    <subcellularLocation>
        <location evidence="1">Plastid</location>
    </subcellularLocation>
</comment>
<dbReference type="EMBL" id="JAYKXN010000008">
    <property type="protein sequence ID" value="KAK7262084.1"/>
    <property type="molecule type" value="Genomic_DNA"/>
</dbReference>
<protein>
    <recommendedName>
        <fullName evidence="3">Uncharacterized protein ycf33</fullName>
    </recommendedName>
</protein>
<dbReference type="Proteomes" id="UP001359559">
    <property type="component" value="Unassembled WGS sequence"/>
</dbReference>
<evidence type="ECO:0000313" key="7">
    <source>
        <dbReference type="EMBL" id="KAK7262084.1"/>
    </source>
</evidence>
<gene>
    <name evidence="7" type="ORF">RJT34_29644</name>
</gene>
<keyword evidence="6" id="KW-0812">Transmembrane</keyword>
<keyword evidence="8" id="KW-1185">Reference proteome</keyword>
<feature type="transmembrane region" description="Helical" evidence="6">
    <location>
        <begin position="109"/>
        <end position="129"/>
    </location>
</feature>
<accession>A0AAN9ES10</accession>
<name>A0AAN9ES10_CLITE</name>
<feature type="transmembrane region" description="Helical" evidence="6">
    <location>
        <begin position="136"/>
        <end position="153"/>
    </location>
</feature>
<comment type="similarity">
    <text evidence="2">Belongs to the ycf33 family.</text>
</comment>
<organism evidence="7 8">
    <name type="scientific">Clitoria ternatea</name>
    <name type="common">Butterfly pea</name>
    <dbReference type="NCBI Taxonomy" id="43366"/>
    <lineage>
        <taxon>Eukaryota</taxon>
        <taxon>Viridiplantae</taxon>
        <taxon>Streptophyta</taxon>
        <taxon>Embryophyta</taxon>
        <taxon>Tracheophyta</taxon>
        <taxon>Spermatophyta</taxon>
        <taxon>Magnoliopsida</taxon>
        <taxon>eudicotyledons</taxon>
        <taxon>Gunneridae</taxon>
        <taxon>Pentapetalae</taxon>
        <taxon>rosids</taxon>
        <taxon>fabids</taxon>
        <taxon>Fabales</taxon>
        <taxon>Fabaceae</taxon>
        <taxon>Papilionoideae</taxon>
        <taxon>50 kb inversion clade</taxon>
        <taxon>NPAAA clade</taxon>
        <taxon>indigoferoid/millettioid clade</taxon>
        <taxon>Phaseoleae</taxon>
        <taxon>Clitoria</taxon>
    </lineage>
</organism>
<comment type="caution">
    <text evidence="7">The sequence shown here is derived from an EMBL/GenBank/DDBJ whole genome shotgun (WGS) entry which is preliminary data.</text>
</comment>
<dbReference type="InterPro" id="IPR040361">
    <property type="entry name" value="TPD1"/>
</dbReference>
<dbReference type="Pfam" id="PF24068">
    <property type="entry name" value="TPD1_C"/>
    <property type="match status" value="1"/>
</dbReference>